<evidence type="ECO:0000256" key="1">
    <source>
        <dbReference type="SAM" id="SignalP"/>
    </source>
</evidence>
<dbReference type="EMBL" id="PVEP01000002">
    <property type="protein sequence ID" value="PQV57700.1"/>
    <property type="molecule type" value="Genomic_DNA"/>
</dbReference>
<dbReference type="OrthoDB" id="7161040at2"/>
<evidence type="ECO:0000313" key="3">
    <source>
        <dbReference type="EMBL" id="PQV57700.1"/>
    </source>
</evidence>
<accession>A0A2S8SA85</accession>
<dbReference type="InterPro" id="IPR008972">
    <property type="entry name" value="Cupredoxin"/>
</dbReference>
<dbReference type="RefSeq" id="WP_105513927.1">
    <property type="nucleotide sequence ID" value="NZ_PVEP01000002.1"/>
</dbReference>
<protein>
    <submittedName>
        <fullName evidence="3">Cupredoxin-like domain-containing protein</fullName>
    </submittedName>
</protein>
<evidence type="ECO:0000313" key="4">
    <source>
        <dbReference type="Proteomes" id="UP000238338"/>
    </source>
</evidence>
<keyword evidence="1" id="KW-0732">Signal</keyword>
<evidence type="ECO:0000259" key="2">
    <source>
        <dbReference type="Pfam" id="PF13473"/>
    </source>
</evidence>
<dbReference type="Gene3D" id="2.60.40.420">
    <property type="entry name" value="Cupredoxins - blue copper proteins"/>
    <property type="match status" value="1"/>
</dbReference>
<name>A0A2S8SA85_9RHOB</name>
<feature type="domain" description="EfeO-type cupredoxin-like" evidence="2">
    <location>
        <begin position="14"/>
        <end position="114"/>
    </location>
</feature>
<sequence>MSRAATPFARLGLLAALTVAGAGAASAAPVVIEFRDGVITPQVVEIAAGEPAELLIRNTGTSAGEFESKALKKETVVGPGKEMTVKLPALPAGDYAFVDEFHERQDSARGTVTVK</sequence>
<keyword evidence="4" id="KW-1185">Reference proteome</keyword>
<gene>
    <name evidence="3" type="ORF">LX70_01506</name>
</gene>
<proteinExistence type="predicted"/>
<dbReference type="InterPro" id="IPR028096">
    <property type="entry name" value="EfeO_Cupredoxin"/>
</dbReference>
<dbReference type="Pfam" id="PF13473">
    <property type="entry name" value="Cupredoxin_1"/>
    <property type="match status" value="1"/>
</dbReference>
<dbReference type="AlphaFoldDB" id="A0A2S8SA85"/>
<organism evidence="3 4">
    <name type="scientific">Albidovulum denitrificans</name>
    <dbReference type="NCBI Taxonomy" id="404881"/>
    <lineage>
        <taxon>Bacteria</taxon>
        <taxon>Pseudomonadati</taxon>
        <taxon>Pseudomonadota</taxon>
        <taxon>Alphaproteobacteria</taxon>
        <taxon>Rhodobacterales</taxon>
        <taxon>Paracoccaceae</taxon>
        <taxon>Albidovulum</taxon>
    </lineage>
</organism>
<feature type="chain" id="PRO_5015721251" evidence="1">
    <location>
        <begin position="28"/>
        <end position="115"/>
    </location>
</feature>
<comment type="caution">
    <text evidence="3">The sequence shown here is derived from an EMBL/GenBank/DDBJ whole genome shotgun (WGS) entry which is preliminary data.</text>
</comment>
<dbReference type="Proteomes" id="UP000238338">
    <property type="component" value="Unassembled WGS sequence"/>
</dbReference>
<reference evidence="3 4" key="1">
    <citation type="submission" date="2018-02" db="EMBL/GenBank/DDBJ databases">
        <title>Genomic Encyclopedia of Archaeal and Bacterial Type Strains, Phase II (KMG-II): from individual species to whole genera.</title>
        <authorList>
            <person name="Goeker M."/>
        </authorList>
    </citation>
    <scope>NUCLEOTIDE SEQUENCE [LARGE SCALE GENOMIC DNA]</scope>
    <source>
        <strain evidence="3 4">DSM 18921</strain>
    </source>
</reference>
<dbReference type="SUPFAM" id="SSF49503">
    <property type="entry name" value="Cupredoxins"/>
    <property type="match status" value="1"/>
</dbReference>
<feature type="signal peptide" evidence="1">
    <location>
        <begin position="1"/>
        <end position="27"/>
    </location>
</feature>